<organism evidence="2 3">
    <name type="scientific">Antarcticibacterium flavum</name>
    <dbReference type="NCBI Taxonomy" id="2058175"/>
    <lineage>
        <taxon>Bacteria</taxon>
        <taxon>Pseudomonadati</taxon>
        <taxon>Bacteroidota</taxon>
        <taxon>Flavobacteriia</taxon>
        <taxon>Flavobacteriales</taxon>
        <taxon>Flavobacteriaceae</taxon>
        <taxon>Antarcticibacterium</taxon>
    </lineage>
</organism>
<reference evidence="2 3" key="1">
    <citation type="submission" date="2019-06" db="EMBL/GenBank/DDBJ databases">
        <title>Complete genome sequence of Antarcticibacterium flavum KCTC 52984T from an Antarctic marine sediment.</title>
        <authorList>
            <person name="Lee Y.M."/>
            <person name="Shin S.C."/>
        </authorList>
    </citation>
    <scope>NUCLEOTIDE SEQUENCE [LARGE SCALE GENOMIC DNA]</scope>
    <source>
        <strain evidence="2 3">KCTC 52984</strain>
    </source>
</reference>
<accession>A0A5B7X1K3</accession>
<protein>
    <submittedName>
        <fullName evidence="2">Uncharacterized protein</fullName>
    </submittedName>
</protein>
<dbReference type="AlphaFoldDB" id="A0A5B7X1K3"/>
<dbReference type="KEGG" id="afla:FHG64_08260"/>
<dbReference type="RefSeq" id="WP_139065954.1">
    <property type="nucleotide sequence ID" value="NZ_CP040812.1"/>
</dbReference>
<dbReference type="Proteomes" id="UP000309016">
    <property type="component" value="Chromosome"/>
</dbReference>
<gene>
    <name evidence="2" type="ORF">FHG64_08260</name>
</gene>
<dbReference type="OrthoDB" id="1256438at2"/>
<evidence type="ECO:0000313" key="2">
    <source>
        <dbReference type="EMBL" id="QCY69386.1"/>
    </source>
</evidence>
<evidence type="ECO:0000313" key="3">
    <source>
        <dbReference type="Proteomes" id="UP000309016"/>
    </source>
</evidence>
<dbReference type="EMBL" id="CP040812">
    <property type="protein sequence ID" value="QCY69386.1"/>
    <property type="molecule type" value="Genomic_DNA"/>
</dbReference>
<keyword evidence="3" id="KW-1185">Reference proteome</keyword>
<feature type="chain" id="PRO_5022781707" evidence="1">
    <location>
        <begin position="22"/>
        <end position="236"/>
    </location>
</feature>
<dbReference type="PROSITE" id="PS51257">
    <property type="entry name" value="PROKAR_LIPOPROTEIN"/>
    <property type="match status" value="1"/>
</dbReference>
<keyword evidence="1" id="KW-0732">Signal</keyword>
<evidence type="ECO:0000256" key="1">
    <source>
        <dbReference type="SAM" id="SignalP"/>
    </source>
</evidence>
<name>A0A5B7X1K3_9FLAO</name>
<proteinExistence type="predicted"/>
<sequence>MKKYFYIIGILILTISTSCTSLQESSKYDFESSKYYNTVIPQAGNKVYIDVEEDSIKVFPITVTGGTEQIAAVPAGIFTPTTGSYDRNYTFHNPSFDLDILTMPLKYRFKTAGVPQQLTTNFNGNVYLGFRNDMYSIRYDKSPLGETERKIRHVGFSLGGFAGLSSEPVNPWVTREMIDLEYDGMVFSTGVAGIIGFNGLTAGLALGFDHLLDTNRQHWIYQGKPWIGLAFGINLN</sequence>
<feature type="signal peptide" evidence="1">
    <location>
        <begin position="1"/>
        <end position="21"/>
    </location>
</feature>